<dbReference type="Proteomes" id="UP001501321">
    <property type="component" value="Unassembled WGS sequence"/>
</dbReference>
<keyword evidence="4 7" id="KW-0812">Transmembrane</keyword>
<feature type="transmembrane region" description="Helical" evidence="7">
    <location>
        <begin position="77"/>
        <end position="99"/>
    </location>
</feature>
<evidence type="ECO:0000256" key="7">
    <source>
        <dbReference type="RuleBase" id="RU363032"/>
    </source>
</evidence>
<feature type="transmembrane region" description="Helical" evidence="7">
    <location>
        <begin position="208"/>
        <end position="230"/>
    </location>
</feature>
<gene>
    <name evidence="9" type="ORF">GCM10023095_18450</name>
</gene>
<dbReference type="Pfam" id="PF00528">
    <property type="entry name" value="BPD_transp_1"/>
    <property type="match status" value="1"/>
</dbReference>
<name>A0ABP8Q896_9GAMM</name>
<reference evidence="10" key="1">
    <citation type="journal article" date="2019" name="Int. J. Syst. Evol. Microbiol.">
        <title>The Global Catalogue of Microorganisms (GCM) 10K type strain sequencing project: providing services to taxonomists for standard genome sequencing and annotation.</title>
        <authorList>
            <consortium name="The Broad Institute Genomics Platform"/>
            <consortium name="The Broad Institute Genome Sequencing Center for Infectious Disease"/>
            <person name="Wu L."/>
            <person name="Ma J."/>
        </authorList>
    </citation>
    <scope>NUCLEOTIDE SEQUENCE [LARGE SCALE GENOMIC DNA]</scope>
    <source>
        <strain evidence="10">JCM 32226</strain>
    </source>
</reference>
<protein>
    <submittedName>
        <fullName evidence="9">Sugar ABC transporter permease</fullName>
    </submittedName>
</protein>
<dbReference type="SUPFAM" id="SSF161098">
    <property type="entry name" value="MetI-like"/>
    <property type="match status" value="1"/>
</dbReference>
<evidence type="ECO:0000256" key="5">
    <source>
        <dbReference type="ARBA" id="ARBA00022989"/>
    </source>
</evidence>
<comment type="similarity">
    <text evidence="7">Belongs to the binding-protein-dependent transport system permease family.</text>
</comment>
<feature type="transmembrane region" description="Helical" evidence="7">
    <location>
        <begin position="111"/>
        <end position="132"/>
    </location>
</feature>
<dbReference type="PANTHER" id="PTHR30193">
    <property type="entry name" value="ABC TRANSPORTER PERMEASE PROTEIN"/>
    <property type="match status" value="1"/>
</dbReference>
<dbReference type="PROSITE" id="PS50928">
    <property type="entry name" value="ABC_TM1"/>
    <property type="match status" value="1"/>
</dbReference>
<organism evidence="9 10">
    <name type="scientific">Pseudaeromonas paramecii</name>
    <dbReference type="NCBI Taxonomy" id="2138166"/>
    <lineage>
        <taxon>Bacteria</taxon>
        <taxon>Pseudomonadati</taxon>
        <taxon>Pseudomonadota</taxon>
        <taxon>Gammaproteobacteria</taxon>
        <taxon>Aeromonadales</taxon>
        <taxon>Aeromonadaceae</taxon>
        <taxon>Pseudaeromonas</taxon>
    </lineage>
</organism>
<dbReference type="InterPro" id="IPR035906">
    <property type="entry name" value="MetI-like_sf"/>
</dbReference>
<comment type="caution">
    <text evidence="9">The sequence shown here is derived from an EMBL/GenBank/DDBJ whole genome shotgun (WGS) entry which is preliminary data.</text>
</comment>
<keyword evidence="10" id="KW-1185">Reference proteome</keyword>
<keyword evidence="2 7" id="KW-0813">Transport</keyword>
<evidence type="ECO:0000256" key="4">
    <source>
        <dbReference type="ARBA" id="ARBA00022692"/>
    </source>
</evidence>
<evidence type="ECO:0000256" key="1">
    <source>
        <dbReference type="ARBA" id="ARBA00004651"/>
    </source>
</evidence>
<evidence type="ECO:0000313" key="10">
    <source>
        <dbReference type="Proteomes" id="UP001501321"/>
    </source>
</evidence>
<evidence type="ECO:0000256" key="2">
    <source>
        <dbReference type="ARBA" id="ARBA00022448"/>
    </source>
</evidence>
<proteinExistence type="inferred from homology"/>
<evidence type="ECO:0000256" key="3">
    <source>
        <dbReference type="ARBA" id="ARBA00022475"/>
    </source>
</evidence>
<keyword evidence="3" id="KW-1003">Cell membrane</keyword>
<feature type="transmembrane region" description="Helical" evidence="7">
    <location>
        <begin position="12"/>
        <end position="34"/>
    </location>
</feature>
<sequence length="301" mass="34149">MRYRILADKRLIPYLYLTPFILLFLGFTLFPLLYSLWMALHLPGESGSWLDMTFSGLANFRYVIEDDWFGVALHNTLWIALLAGLPQHLIAIPLASFLYRHSRRKNLFSLFFCFLPYLTSSVVIALVFNALFSRDYGLINQLLDTLWQLVHPGAPLQIDWYDAEHIRWLIALVVCWKHTGWNTLLYLSAMRNLNKDLFEAASLEGAGFWRQLVIVVIPGIKPVLLLALGLTLVGNLQLFDEAYLLTAGTGGSGQSGLTLMMYIFNLAFVEGDYALASAAAWLITVLLLLLLPIVKKVIRHE</sequence>
<feature type="domain" description="ABC transmembrane type-1" evidence="8">
    <location>
        <begin position="73"/>
        <end position="294"/>
    </location>
</feature>
<dbReference type="RefSeq" id="WP_345012296.1">
    <property type="nucleotide sequence ID" value="NZ_BAABFC010000012.1"/>
</dbReference>
<dbReference type="InterPro" id="IPR051393">
    <property type="entry name" value="ABC_transporter_permease"/>
</dbReference>
<dbReference type="PANTHER" id="PTHR30193:SF37">
    <property type="entry name" value="INNER MEMBRANE ABC TRANSPORTER PERMEASE PROTEIN YCJO"/>
    <property type="match status" value="1"/>
</dbReference>
<dbReference type="CDD" id="cd06261">
    <property type="entry name" value="TM_PBP2"/>
    <property type="match status" value="1"/>
</dbReference>
<keyword evidence="6 7" id="KW-0472">Membrane</keyword>
<dbReference type="EMBL" id="BAABFC010000012">
    <property type="protein sequence ID" value="GAA4499023.1"/>
    <property type="molecule type" value="Genomic_DNA"/>
</dbReference>
<comment type="subcellular location">
    <subcellularLocation>
        <location evidence="1 7">Cell membrane</location>
        <topology evidence="1 7">Multi-pass membrane protein</topology>
    </subcellularLocation>
</comment>
<dbReference type="Gene3D" id="1.10.3720.10">
    <property type="entry name" value="MetI-like"/>
    <property type="match status" value="1"/>
</dbReference>
<feature type="transmembrane region" description="Helical" evidence="7">
    <location>
        <begin position="273"/>
        <end position="294"/>
    </location>
</feature>
<evidence type="ECO:0000259" key="8">
    <source>
        <dbReference type="PROSITE" id="PS50928"/>
    </source>
</evidence>
<evidence type="ECO:0000313" key="9">
    <source>
        <dbReference type="EMBL" id="GAA4499023.1"/>
    </source>
</evidence>
<dbReference type="InterPro" id="IPR000515">
    <property type="entry name" value="MetI-like"/>
</dbReference>
<evidence type="ECO:0000256" key="6">
    <source>
        <dbReference type="ARBA" id="ARBA00023136"/>
    </source>
</evidence>
<feature type="transmembrane region" description="Helical" evidence="7">
    <location>
        <begin position="242"/>
        <end position="267"/>
    </location>
</feature>
<accession>A0ABP8Q896</accession>
<keyword evidence="5 7" id="KW-1133">Transmembrane helix</keyword>